<dbReference type="PRINTS" id="PR01038">
    <property type="entry name" value="TRNASYNTHARG"/>
</dbReference>
<dbReference type="GO" id="GO:0006420">
    <property type="term" value="P:arginyl-tRNA aminoacylation"/>
    <property type="evidence" value="ECO:0007669"/>
    <property type="project" value="InterPro"/>
</dbReference>
<comment type="function">
    <text evidence="11">Catalyzes the attachment of arginine to tRNA(Arg) in a two-step reaction: arginine is first activated by ATP to form Arg-AMP and then transferred to the acceptor end of tRNA(Arg).</text>
</comment>
<dbReference type="Ensembl" id="ENSSSCT00055005927.1">
    <property type="protein sequence ID" value="ENSSSCP00055004632.1"/>
    <property type="gene ID" value="ENSSSCG00055003032.1"/>
</dbReference>
<dbReference type="InterPro" id="IPR009080">
    <property type="entry name" value="tRNAsynth_Ia_anticodon-bd"/>
</dbReference>
<name>A0A8D1PLB9_PIG</name>
<dbReference type="Gene3D" id="3.40.50.620">
    <property type="entry name" value="HUPs"/>
    <property type="match status" value="1"/>
</dbReference>
<dbReference type="InterPro" id="IPR035684">
    <property type="entry name" value="ArgRS_core"/>
</dbReference>
<dbReference type="InterPro" id="IPR001278">
    <property type="entry name" value="Arg-tRNA-ligase"/>
</dbReference>
<dbReference type="NCBIfam" id="TIGR00456">
    <property type="entry name" value="argS"/>
    <property type="match status" value="1"/>
</dbReference>
<keyword evidence="6 12" id="KW-0648">Protein biosynthesis</keyword>
<dbReference type="FunFam" id="3.40.50.620:FF:000058">
    <property type="entry name" value="Mitochondrial arginyl-tRNA synthetase"/>
    <property type="match status" value="1"/>
</dbReference>
<evidence type="ECO:0000256" key="4">
    <source>
        <dbReference type="ARBA" id="ARBA00022741"/>
    </source>
</evidence>
<dbReference type="CDD" id="cd00671">
    <property type="entry name" value="ArgRS_core"/>
    <property type="match status" value="1"/>
</dbReference>
<dbReference type="InterPro" id="IPR008909">
    <property type="entry name" value="DALR_anticod-bd"/>
</dbReference>
<dbReference type="Proteomes" id="UP000694724">
    <property type="component" value="Unplaced"/>
</dbReference>
<keyword evidence="4 12" id="KW-0547">Nucleotide-binding</keyword>
<evidence type="ECO:0000256" key="12">
    <source>
        <dbReference type="RuleBase" id="RU363038"/>
    </source>
</evidence>
<dbReference type="SUPFAM" id="SSF47323">
    <property type="entry name" value="Anticodon-binding domain of a subclass of class I aminoacyl-tRNA synthetases"/>
    <property type="match status" value="1"/>
</dbReference>
<dbReference type="Gene3D" id="1.10.730.10">
    <property type="entry name" value="Isoleucyl-tRNA Synthetase, Domain 1"/>
    <property type="match status" value="1"/>
</dbReference>
<evidence type="ECO:0000256" key="5">
    <source>
        <dbReference type="ARBA" id="ARBA00022840"/>
    </source>
</evidence>
<organism evidence="14 15">
    <name type="scientific">Sus scrofa</name>
    <name type="common">Pig</name>
    <dbReference type="NCBI Taxonomy" id="9823"/>
    <lineage>
        <taxon>Eukaryota</taxon>
        <taxon>Metazoa</taxon>
        <taxon>Chordata</taxon>
        <taxon>Craniata</taxon>
        <taxon>Vertebrata</taxon>
        <taxon>Euteleostomi</taxon>
        <taxon>Mammalia</taxon>
        <taxon>Eutheria</taxon>
        <taxon>Laurasiatheria</taxon>
        <taxon>Artiodactyla</taxon>
        <taxon>Suina</taxon>
        <taxon>Suidae</taxon>
        <taxon>Sus</taxon>
    </lineage>
</organism>
<dbReference type="InterPro" id="IPR014729">
    <property type="entry name" value="Rossmann-like_a/b/a_fold"/>
</dbReference>
<gene>
    <name evidence="14" type="primary">RARS2</name>
</gene>
<dbReference type="Pfam" id="PF00750">
    <property type="entry name" value="tRNA-synt_1d"/>
    <property type="match status" value="1"/>
</dbReference>
<comment type="catalytic activity">
    <reaction evidence="10">
        <text>tRNA(Arg) + L-arginine + ATP = L-arginyl-tRNA(Arg) + AMP + diphosphate</text>
        <dbReference type="Rhea" id="RHEA:20301"/>
        <dbReference type="Rhea" id="RHEA-COMP:9658"/>
        <dbReference type="Rhea" id="RHEA-COMP:9673"/>
        <dbReference type="ChEBI" id="CHEBI:30616"/>
        <dbReference type="ChEBI" id="CHEBI:32682"/>
        <dbReference type="ChEBI" id="CHEBI:33019"/>
        <dbReference type="ChEBI" id="CHEBI:78442"/>
        <dbReference type="ChEBI" id="CHEBI:78513"/>
        <dbReference type="ChEBI" id="CHEBI:456215"/>
        <dbReference type="EC" id="6.1.1.19"/>
    </reaction>
</comment>
<keyword evidence="5 12" id="KW-0067">ATP-binding</keyword>
<evidence type="ECO:0000256" key="3">
    <source>
        <dbReference type="ARBA" id="ARBA00022598"/>
    </source>
</evidence>
<dbReference type="Pfam" id="PF05746">
    <property type="entry name" value="DALR_1"/>
    <property type="match status" value="1"/>
</dbReference>
<dbReference type="GO" id="GO:0004814">
    <property type="term" value="F:arginine-tRNA ligase activity"/>
    <property type="evidence" value="ECO:0007669"/>
    <property type="project" value="UniProtKB-EC"/>
</dbReference>
<dbReference type="EC" id="6.1.1.19" evidence="2"/>
<evidence type="ECO:0000256" key="11">
    <source>
        <dbReference type="ARBA" id="ARBA00049595"/>
    </source>
</evidence>
<dbReference type="AlphaFoldDB" id="A0A8D1PLB9"/>
<dbReference type="GO" id="GO:0005524">
    <property type="term" value="F:ATP binding"/>
    <property type="evidence" value="ECO:0007669"/>
    <property type="project" value="UniProtKB-KW"/>
</dbReference>
<evidence type="ECO:0000256" key="2">
    <source>
        <dbReference type="ARBA" id="ARBA00012837"/>
    </source>
</evidence>
<keyword evidence="3 12" id="KW-0436">Ligase</keyword>
<accession>A0A8D1PLB9</accession>
<evidence type="ECO:0000256" key="7">
    <source>
        <dbReference type="ARBA" id="ARBA00023146"/>
    </source>
</evidence>
<reference evidence="14" key="1">
    <citation type="submission" date="2025-08" db="UniProtKB">
        <authorList>
            <consortium name="Ensembl"/>
        </authorList>
    </citation>
    <scope>IDENTIFICATION</scope>
</reference>
<dbReference type="FunFam" id="1.10.730.10:FF:000006">
    <property type="entry name" value="Arginyl-tRNA synthetase 2, mitochondrial"/>
    <property type="match status" value="1"/>
</dbReference>
<dbReference type="InterPro" id="IPR001412">
    <property type="entry name" value="aa-tRNA-synth_I_CS"/>
</dbReference>
<feature type="domain" description="DALR anticodon binding" evidence="13">
    <location>
        <begin position="429"/>
        <end position="544"/>
    </location>
</feature>
<evidence type="ECO:0000259" key="13">
    <source>
        <dbReference type="SMART" id="SM00836"/>
    </source>
</evidence>
<dbReference type="SMART" id="SM00836">
    <property type="entry name" value="DALR_1"/>
    <property type="match status" value="1"/>
</dbReference>
<evidence type="ECO:0000256" key="1">
    <source>
        <dbReference type="ARBA" id="ARBA00005594"/>
    </source>
</evidence>
<dbReference type="PANTHER" id="PTHR11956:SF11">
    <property type="entry name" value="ARGININE--TRNA LIGASE, MITOCHONDRIAL-RELATED"/>
    <property type="match status" value="1"/>
</dbReference>
<dbReference type="InterPro" id="IPR036695">
    <property type="entry name" value="Arg-tRNA-synth_N_sf"/>
</dbReference>
<dbReference type="SUPFAM" id="SSF52374">
    <property type="entry name" value="Nucleotidylyl transferase"/>
    <property type="match status" value="1"/>
</dbReference>
<evidence type="ECO:0000313" key="14">
    <source>
        <dbReference type="Ensembl" id="ENSSSCP00055004632.1"/>
    </source>
</evidence>
<dbReference type="PROSITE" id="PS00178">
    <property type="entry name" value="AA_TRNA_LIGASE_I"/>
    <property type="match status" value="1"/>
</dbReference>
<evidence type="ECO:0000256" key="10">
    <source>
        <dbReference type="ARBA" id="ARBA00049339"/>
    </source>
</evidence>
<dbReference type="SUPFAM" id="SSF55190">
    <property type="entry name" value="Arginyl-tRNA synthetase (ArgRS), N-terminal 'additional' domain"/>
    <property type="match status" value="1"/>
</dbReference>
<evidence type="ECO:0000313" key="15">
    <source>
        <dbReference type="Proteomes" id="UP000694724"/>
    </source>
</evidence>
<keyword evidence="7 12" id="KW-0030">Aminoacyl-tRNA synthetase</keyword>
<dbReference type="PANTHER" id="PTHR11956">
    <property type="entry name" value="ARGINYL-TRNA SYNTHETASE"/>
    <property type="match status" value="1"/>
</dbReference>
<comment type="similarity">
    <text evidence="1 12">Belongs to the class-I aminoacyl-tRNA synthetase family.</text>
</comment>
<evidence type="ECO:0000256" key="6">
    <source>
        <dbReference type="ARBA" id="ARBA00022917"/>
    </source>
</evidence>
<proteinExistence type="inferred from homology"/>
<protein>
    <recommendedName>
        <fullName evidence="9">Probable arginine--tRNA ligase, mitochondrial</fullName>
        <ecNumber evidence="2">6.1.1.19</ecNumber>
    </recommendedName>
    <alternativeName>
        <fullName evidence="8">Arginyl-tRNA synthetase</fullName>
    </alternativeName>
</protein>
<sequence>MRGEVADFQLSVDSLLENNNDHSRPDIQIQAMRLAEKLKCDTVVSEISTGQGTVNFKINRELLTKTVLQQVIEDGSKYGLKSELFSGLPQKKIVVEFSSPNVAKKFHVGHLRSTIIGNFIANLKEALGHEVTRINYLGDWGMQFGLLGTGFQLFGYEEKLQSNPLQHLFEVYVQVNKEAADNKNVAKSAHEFFQRLELGDAQALALWRKFRDLSIDEYIRIYKRLGVHFDEYSGESFYREKSQEVLKLLDSKGLLQKTIKGTAVVDLSGNGDPSSVCTVMRSDGTSLYATRDIAAAIDRMEKYNFDEMIYVTDKGQKKHFQQVFQMLHIMGYDWAERCLHVPFGVVQGMKTRRGDVTFLEDVLNEIRLRMLQNMASIKTTRELENPQETAERVGLAALIIQDFRGLLLSDYQFSWDRVFQSRGDTGVFLQYTHARLHSLEETFGCGYLNDFNTACLQEPQSVSILQHLLRFDEVLYRSSQDLQPRHIVSYLLTLSHLAAVAHKTLHIRNSPPEVAGARLHLFRAVRSVLANGMKLLGITPVCRM</sequence>
<evidence type="ECO:0000256" key="9">
    <source>
        <dbReference type="ARBA" id="ARBA00039495"/>
    </source>
</evidence>
<dbReference type="GO" id="GO:0005737">
    <property type="term" value="C:cytoplasm"/>
    <property type="evidence" value="ECO:0007669"/>
    <property type="project" value="InterPro"/>
</dbReference>
<evidence type="ECO:0000256" key="8">
    <source>
        <dbReference type="ARBA" id="ARBA00033033"/>
    </source>
</evidence>
<dbReference type="Gene3D" id="3.30.1360.70">
    <property type="entry name" value="Arginyl tRNA synthetase N-terminal domain"/>
    <property type="match status" value="1"/>
</dbReference>